<dbReference type="Proteomes" id="UP000695264">
    <property type="component" value="Unassembled WGS sequence"/>
</dbReference>
<keyword evidence="4" id="KW-1185">Reference proteome</keyword>
<dbReference type="PANTHER" id="PTHR21325:SF31">
    <property type="entry name" value="GH22081P-RELATED"/>
    <property type="match status" value="1"/>
</dbReference>
<gene>
    <name evidence="3" type="ORF">HCK00_03005</name>
</gene>
<dbReference type="InterPro" id="IPR036514">
    <property type="entry name" value="SGNH_hydro_sf"/>
</dbReference>
<feature type="compositionally biased region" description="Low complexity" evidence="1">
    <location>
        <begin position="9"/>
        <end position="23"/>
    </location>
</feature>
<dbReference type="Gene3D" id="3.40.50.1110">
    <property type="entry name" value="SGNH hydrolase"/>
    <property type="match status" value="1"/>
</dbReference>
<evidence type="ECO:0000313" key="4">
    <source>
        <dbReference type="Proteomes" id="UP000695264"/>
    </source>
</evidence>
<feature type="region of interest" description="Disordered" evidence="1">
    <location>
        <begin position="1"/>
        <end position="49"/>
    </location>
</feature>
<dbReference type="EMBL" id="JAATEN010000002">
    <property type="protein sequence ID" value="NJP99535.1"/>
    <property type="molecule type" value="Genomic_DNA"/>
</dbReference>
<feature type="compositionally biased region" description="Low complexity" evidence="1">
    <location>
        <begin position="35"/>
        <end position="49"/>
    </location>
</feature>
<evidence type="ECO:0000259" key="2">
    <source>
        <dbReference type="Pfam" id="PF13472"/>
    </source>
</evidence>
<reference evidence="3 4" key="1">
    <citation type="submission" date="2020-03" db="EMBL/GenBank/DDBJ databases">
        <title>WGS of actinomycetes isolated from Thailand.</title>
        <authorList>
            <person name="Thawai C."/>
        </authorList>
    </citation>
    <scope>NUCLEOTIDE SEQUENCE [LARGE SCALE GENOMIC DNA]</scope>
    <source>
        <strain evidence="3 4">PLAI 1-29</strain>
    </source>
</reference>
<feature type="domain" description="SGNH hydrolase-type esterase" evidence="2">
    <location>
        <begin position="102"/>
        <end position="323"/>
    </location>
</feature>
<dbReference type="PANTHER" id="PTHR21325">
    <property type="entry name" value="PHOSPHOLIPASE B, PLB1"/>
    <property type="match status" value="1"/>
</dbReference>
<dbReference type="InterPro" id="IPR038885">
    <property type="entry name" value="PLB1"/>
</dbReference>
<protein>
    <submittedName>
        <fullName evidence="3">SGNH/GDSL hydrolase family protein</fullName>
    </submittedName>
</protein>
<sequence>MRETERQGPRGARGARTPRRAGQPPAPGRARRALTARATRSTRTTGRPGAALAAALALAVLPLAGCGSGPDGGGGGERRSPVATPTSSPARPPEGGPGSLAALGDSMSRGFDACRLLADCVRASWATGTDPEVNSLATRLLADPRADSVNLARTGAAMADLPGQAERAVRHRPELVTVLMGANDACRSGVASMTPVESFRADFREALRTLREGLPETEVFVASVPDLYRLWEQGRGSDQAKQVWALGICPSMLAEPDAVGPAAVERRQAVRDRVVAYNRVLEEECGRDRRCRYDGGAVFRFRFTGAQLSPWDWFHPSREGQRRLAELAYRVIAGERPAG</sequence>
<comment type="caution">
    <text evidence="3">The sequence shown here is derived from an EMBL/GenBank/DDBJ whole genome shotgun (WGS) entry which is preliminary data.</text>
</comment>
<dbReference type="SUPFAM" id="SSF52266">
    <property type="entry name" value="SGNH hydrolase"/>
    <property type="match status" value="1"/>
</dbReference>
<dbReference type="Pfam" id="PF13472">
    <property type="entry name" value="Lipase_GDSL_2"/>
    <property type="match status" value="1"/>
</dbReference>
<evidence type="ECO:0000313" key="3">
    <source>
        <dbReference type="EMBL" id="NJP99535.1"/>
    </source>
</evidence>
<name>A0ABX1BPD3_9ACTN</name>
<feature type="region of interest" description="Disordered" evidence="1">
    <location>
        <begin position="69"/>
        <end position="104"/>
    </location>
</feature>
<dbReference type="InterPro" id="IPR013830">
    <property type="entry name" value="SGNH_hydro"/>
</dbReference>
<proteinExistence type="predicted"/>
<accession>A0ABX1BPD3</accession>
<dbReference type="GO" id="GO:0016787">
    <property type="term" value="F:hydrolase activity"/>
    <property type="evidence" value="ECO:0007669"/>
    <property type="project" value="UniProtKB-KW"/>
</dbReference>
<evidence type="ECO:0000256" key="1">
    <source>
        <dbReference type="SAM" id="MobiDB-lite"/>
    </source>
</evidence>
<keyword evidence="3" id="KW-0378">Hydrolase</keyword>
<organism evidence="3 4">
    <name type="scientific">Streptomyces zingiberis</name>
    <dbReference type="NCBI Taxonomy" id="2053010"/>
    <lineage>
        <taxon>Bacteria</taxon>
        <taxon>Bacillati</taxon>
        <taxon>Actinomycetota</taxon>
        <taxon>Actinomycetes</taxon>
        <taxon>Kitasatosporales</taxon>
        <taxon>Streptomycetaceae</taxon>
        <taxon>Streptomyces</taxon>
    </lineage>
</organism>